<feature type="domain" description="SnoaL-like" evidence="2">
    <location>
        <begin position="13"/>
        <end position="111"/>
    </location>
</feature>
<accession>A0AB33K301</accession>
<dbReference type="Gene3D" id="3.10.450.50">
    <property type="match status" value="1"/>
</dbReference>
<dbReference type="SUPFAM" id="SSF54427">
    <property type="entry name" value="NTF2-like"/>
    <property type="match status" value="1"/>
</dbReference>
<sequence length="136" mass="14942">MSFHTTAEVIHCFNRAFIEHDASSLADLIADDCVMEAKEPAPDGARYEGRAECLEFCRALAEDRVIRFEPESVVITGERATVRWRCHFGDGPTDSVRGVSLTLVRDGVIVESLGYSKTTGDARPTGPESPEGEERP</sequence>
<feature type="region of interest" description="Disordered" evidence="1">
    <location>
        <begin position="115"/>
        <end position="136"/>
    </location>
</feature>
<dbReference type="Pfam" id="PF12680">
    <property type="entry name" value="SnoaL_2"/>
    <property type="match status" value="1"/>
</dbReference>
<protein>
    <submittedName>
        <fullName evidence="3">Nuclear transport factor 2 family protein</fullName>
    </submittedName>
</protein>
<dbReference type="InterPro" id="IPR037401">
    <property type="entry name" value="SnoaL-like"/>
</dbReference>
<gene>
    <name evidence="3" type="ORF">KCMC57_62340</name>
</gene>
<organism evidence="3">
    <name type="scientific">Kitasatospora sp. CMC57</name>
    <dbReference type="NCBI Taxonomy" id="3231513"/>
    <lineage>
        <taxon>Bacteria</taxon>
        <taxon>Bacillati</taxon>
        <taxon>Actinomycetota</taxon>
        <taxon>Actinomycetes</taxon>
        <taxon>Kitasatosporales</taxon>
        <taxon>Streptomycetaceae</taxon>
        <taxon>Kitasatospora</taxon>
    </lineage>
</organism>
<dbReference type="AlphaFoldDB" id="A0AB33K301"/>
<evidence type="ECO:0000313" key="3">
    <source>
        <dbReference type="EMBL" id="BFP49866.1"/>
    </source>
</evidence>
<name>A0AB33K301_9ACTN</name>
<proteinExistence type="predicted"/>
<reference evidence="3" key="1">
    <citation type="submission" date="2024-07" db="EMBL/GenBank/DDBJ databases">
        <title>Complete genome sequences of cellulolytic bacteria, Kitasatospora sp. CMC57 and Streptomyces sp. CMC78, isolated from Japanese agricultural soil.</title>
        <authorList>
            <person name="Hashimoto T."/>
            <person name="Ito M."/>
            <person name="Iwamoto M."/>
            <person name="Fukahori D."/>
            <person name="Shoda T."/>
            <person name="Sakoda M."/>
            <person name="Morohoshi T."/>
            <person name="Mitsuboshi M."/>
            <person name="Nishizawa T."/>
        </authorList>
    </citation>
    <scope>NUCLEOTIDE SEQUENCE</scope>
    <source>
        <strain evidence="3">CMC57</strain>
    </source>
</reference>
<evidence type="ECO:0000259" key="2">
    <source>
        <dbReference type="Pfam" id="PF12680"/>
    </source>
</evidence>
<dbReference type="EMBL" id="AP035881">
    <property type="protein sequence ID" value="BFP49866.1"/>
    <property type="molecule type" value="Genomic_DNA"/>
</dbReference>
<dbReference type="InterPro" id="IPR032710">
    <property type="entry name" value="NTF2-like_dom_sf"/>
</dbReference>
<evidence type="ECO:0000256" key="1">
    <source>
        <dbReference type="SAM" id="MobiDB-lite"/>
    </source>
</evidence>